<sequence>MDAQSQNRIVLDHLKKVGPITPLEALRLHGIMRLGARVYELRDSGHNIVTEMVVVEGRKGAKPARVARYSLVKAKAAA</sequence>
<dbReference type="KEGG" id="vg:7943903"/>
<name>C5IHL1_9CAUD</name>
<proteinExistence type="predicted"/>
<dbReference type="Pfam" id="PF14090">
    <property type="entry name" value="HTH_39"/>
    <property type="match status" value="1"/>
</dbReference>
<evidence type="ECO:0000313" key="3">
    <source>
        <dbReference type="Proteomes" id="UP000001481"/>
    </source>
</evidence>
<reference evidence="2 3" key="1">
    <citation type="journal article" date="2011" name="J. Bacteriol.">
        <title>Genomes and Characterization of Phages Bcep22 and BcepIL02, Founders of a Novel Phage Type in Burkholderia cenocepacia.</title>
        <authorList>
            <person name="Gill J.J."/>
            <person name="Summer E.J."/>
            <person name="Russell W.K."/>
            <person name="Cologna S.M."/>
            <person name="Carlile T.M."/>
            <person name="Fuller A.C."/>
            <person name="Kitsopoulos K."/>
            <person name="Mebane L.M."/>
            <person name="Parkinson B.N."/>
            <person name="Sullivan D."/>
            <person name="Carmody L.A."/>
            <person name="Gonzalez C.F."/>
            <person name="Lipuma J.J."/>
            <person name="Young R."/>
        </authorList>
    </citation>
    <scope>NUCLEOTIDE SEQUENCE [LARGE SCALE GENOMIC DNA]</scope>
</reference>
<feature type="domain" description="Winged helix-turn-helix" evidence="1">
    <location>
        <begin position="5"/>
        <end position="73"/>
    </location>
</feature>
<dbReference type="Proteomes" id="UP000001481">
    <property type="component" value="Segment"/>
</dbReference>
<dbReference type="RefSeq" id="YP_002922691.1">
    <property type="nucleotide sequence ID" value="NC_012743.2"/>
</dbReference>
<accession>C5IHL1</accession>
<evidence type="ECO:0000259" key="1">
    <source>
        <dbReference type="Pfam" id="PF14090"/>
    </source>
</evidence>
<dbReference type="InterPro" id="IPR055245">
    <property type="entry name" value="HTH_proteobacteria"/>
</dbReference>
<gene>
    <name evidence="2" type="ORF">BcepIL02_gp19</name>
</gene>
<protein>
    <recommendedName>
        <fullName evidence="1">Winged helix-turn-helix domain-containing protein</fullName>
    </recommendedName>
</protein>
<evidence type="ECO:0000313" key="2">
    <source>
        <dbReference type="EMBL" id="ACR15012.1"/>
    </source>
</evidence>
<dbReference type="EMBL" id="FJ937737">
    <property type="protein sequence ID" value="ACR15012.1"/>
    <property type="molecule type" value="Genomic_DNA"/>
</dbReference>
<dbReference type="OrthoDB" id="23254at10239"/>
<keyword evidence="3" id="KW-1185">Reference proteome</keyword>
<organism evidence="2 3">
    <name type="scientific">Burkholderia phage BcepIL02</name>
    <dbReference type="NCBI Taxonomy" id="2886898"/>
    <lineage>
        <taxon>Viruses</taxon>
        <taxon>Duplodnaviria</taxon>
        <taxon>Heunggongvirae</taxon>
        <taxon>Uroviricota</taxon>
        <taxon>Caudoviricetes</taxon>
        <taxon>Lessievirus</taxon>
        <taxon>Lessievirus bcepil02</taxon>
    </lineage>
</organism>
<dbReference type="GeneID" id="7943903"/>